<comment type="subcellular location">
    <subcellularLocation>
        <location evidence="1">Membrane</location>
        <topology evidence="1">Multi-pass membrane protein</topology>
    </subcellularLocation>
</comment>
<protein>
    <submittedName>
        <fullName evidence="7">Uncharacterized protein</fullName>
    </submittedName>
</protein>
<evidence type="ECO:0000256" key="1">
    <source>
        <dbReference type="ARBA" id="ARBA00004141"/>
    </source>
</evidence>
<keyword evidence="4 6" id="KW-0472">Membrane</keyword>
<dbReference type="EMBL" id="JARQWQ010000037">
    <property type="protein sequence ID" value="KAK2560144.1"/>
    <property type="molecule type" value="Genomic_DNA"/>
</dbReference>
<dbReference type="InterPro" id="IPR000832">
    <property type="entry name" value="GPCR_2_secretin-like"/>
</dbReference>
<evidence type="ECO:0000256" key="5">
    <source>
        <dbReference type="SAM" id="MobiDB-lite"/>
    </source>
</evidence>
<gene>
    <name evidence="7" type="ORF">P5673_017116</name>
</gene>
<evidence type="ECO:0000313" key="8">
    <source>
        <dbReference type="Proteomes" id="UP001249851"/>
    </source>
</evidence>
<dbReference type="AlphaFoldDB" id="A0AAD9QF42"/>
<feature type="region of interest" description="Disordered" evidence="5">
    <location>
        <begin position="93"/>
        <end position="125"/>
    </location>
</feature>
<keyword evidence="8" id="KW-1185">Reference proteome</keyword>
<reference evidence="7" key="1">
    <citation type="journal article" date="2023" name="G3 (Bethesda)">
        <title>Whole genome assembly and annotation of the endangered Caribbean coral Acropora cervicornis.</title>
        <authorList>
            <person name="Selwyn J.D."/>
            <person name="Vollmer S.V."/>
        </authorList>
    </citation>
    <scope>NUCLEOTIDE SEQUENCE</scope>
    <source>
        <strain evidence="7">K2</strain>
    </source>
</reference>
<accession>A0AAD9QF42</accession>
<keyword evidence="3 6" id="KW-1133">Transmembrane helix</keyword>
<dbReference type="GO" id="GO:0016020">
    <property type="term" value="C:membrane"/>
    <property type="evidence" value="ECO:0007669"/>
    <property type="project" value="UniProtKB-SubCell"/>
</dbReference>
<dbReference type="Proteomes" id="UP001249851">
    <property type="component" value="Unassembled WGS sequence"/>
</dbReference>
<name>A0AAD9QF42_ACRCE</name>
<evidence type="ECO:0000313" key="7">
    <source>
        <dbReference type="EMBL" id="KAK2560144.1"/>
    </source>
</evidence>
<comment type="caution">
    <text evidence="7">The sequence shown here is derived from an EMBL/GenBank/DDBJ whole genome shotgun (WGS) entry which is preliminary data.</text>
</comment>
<dbReference type="GO" id="GO:0004930">
    <property type="term" value="F:G protein-coupled receptor activity"/>
    <property type="evidence" value="ECO:0007669"/>
    <property type="project" value="InterPro"/>
</dbReference>
<proteinExistence type="predicted"/>
<keyword evidence="2 6" id="KW-0812">Transmembrane</keyword>
<evidence type="ECO:0000256" key="2">
    <source>
        <dbReference type="ARBA" id="ARBA00022692"/>
    </source>
</evidence>
<evidence type="ECO:0000256" key="4">
    <source>
        <dbReference type="ARBA" id="ARBA00023136"/>
    </source>
</evidence>
<evidence type="ECO:0000256" key="6">
    <source>
        <dbReference type="SAM" id="Phobius"/>
    </source>
</evidence>
<dbReference type="Pfam" id="PF00002">
    <property type="entry name" value="7tm_2"/>
    <property type="match status" value="1"/>
</dbReference>
<organism evidence="7 8">
    <name type="scientific">Acropora cervicornis</name>
    <name type="common">Staghorn coral</name>
    <dbReference type="NCBI Taxonomy" id="6130"/>
    <lineage>
        <taxon>Eukaryota</taxon>
        <taxon>Metazoa</taxon>
        <taxon>Cnidaria</taxon>
        <taxon>Anthozoa</taxon>
        <taxon>Hexacorallia</taxon>
        <taxon>Scleractinia</taxon>
        <taxon>Astrocoeniina</taxon>
        <taxon>Acroporidae</taxon>
        <taxon>Acropora</taxon>
    </lineage>
</organism>
<feature type="transmembrane region" description="Helical" evidence="6">
    <location>
        <begin position="51"/>
        <end position="70"/>
    </location>
</feature>
<evidence type="ECO:0000256" key="3">
    <source>
        <dbReference type="ARBA" id="ARBA00022989"/>
    </source>
</evidence>
<dbReference type="Gene3D" id="1.20.1070.10">
    <property type="entry name" value="Rhodopsin 7-helix transmembrane proteins"/>
    <property type="match status" value="1"/>
</dbReference>
<reference evidence="7" key="2">
    <citation type="journal article" date="2023" name="Science">
        <title>Genomic signatures of disease resistance in endangered staghorn corals.</title>
        <authorList>
            <person name="Vollmer S.V."/>
            <person name="Selwyn J.D."/>
            <person name="Despard B.A."/>
            <person name="Roesel C.L."/>
        </authorList>
    </citation>
    <scope>NUCLEOTIDE SEQUENCE</scope>
    <source>
        <strain evidence="7">K2</strain>
    </source>
</reference>
<sequence length="125" mass="14321">MREGVERYVGFPIIPVVISLGISSKDGGVLQNYTNPNFCWLSFSNKLSWSFIAPVLIVTLGLLIFLLHVVRNSDVRAEIHHKLLKWRFERSVNRAQEKSSTSTSRAKQRCCTESRDEMQNTQHSL</sequence>